<evidence type="ECO:0000313" key="2">
    <source>
        <dbReference type="EMBL" id="KUG28603.1"/>
    </source>
</evidence>
<sequence>MANLSSYSMIKEKVNKFKLDNGLDDDSSAFIWLALDTILNLNADEILDAITDGAMDGGIDAIYISGCDAHIFNFKYTSSFENSKNNFPSTEMDKVIVTMEKIYGKSITEAETNGALWEKINEIWGLFEKGTLNFKFYFCSNKENPIERARTSFESYMNKFKYVEFQYIDQEKFSNLILETKYKKVDGKISFIDKQYYDRSDGKLKGVVATISATDLVELVKDKDNIGQINENVFNDNVRIYLKLKNRINKGIYETALSDSNYEFWYLNNGITIVCEECNYIPNTRSPCVELKNFQIVNGGQTTNALFEAYNKDKNKIDNVLLLVRICETRDYSISDKISETTNSQNPVRSRDLRSNDRVQRMLEDQFSSLGYFYERKKNQYISEPNEKRLDSELLGQLYLSYYLQKASEARNQKSIVFGESYDEIFNEESITASKMLIPYKIYLPLQKTKQIIQIKKRRKEFIKESDAFISRATFHIVMAVGILNDYYGRDLTNSDEVEKLLDESIQIINALITEQMGKRSDSYTHDKFFKEKGTNALVANHIETTLWAKTKPRVKNCINVQQ</sequence>
<dbReference type="Pfam" id="PF10592">
    <property type="entry name" value="AIPR"/>
    <property type="match status" value="1"/>
</dbReference>
<organism evidence="2">
    <name type="scientific">hydrocarbon metagenome</name>
    <dbReference type="NCBI Taxonomy" id="938273"/>
    <lineage>
        <taxon>unclassified sequences</taxon>
        <taxon>metagenomes</taxon>
        <taxon>ecological metagenomes</taxon>
    </lineage>
</organism>
<evidence type="ECO:0000259" key="1">
    <source>
        <dbReference type="Pfam" id="PF10592"/>
    </source>
</evidence>
<dbReference type="InterPro" id="IPR018891">
    <property type="entry name" value="AIPR_C"/>
</dbReference>
<feature type="domain" description="Abortive phage infection protein C-terminal" evidence="1">
    <location>
        <begin position="234"/>
        <end position="514"/>
    </location>
</feature>
<gene>
    <name evidence="2" type="ORF">ASZ90_001511</name>
</gene>
<accession>A0A0W8G631</accession>
<protein>
    <recommendedName>
        <fullName evidence="1">Abortive phage infection protein C-terminal domain-containing protein</fullName>
    </recommendedName>
</protein>
<reference evidence="2" key="1">
    <citation type="journal article" date="2015" name="Proc. Natl. Acad. Sci. U.S.A.">
        <title>Networks of energetic and metabolic interactions define dynamics in microbial communities.</title>
        <authorList>
            <person name="Embree M."/>
            <person name="Liu J.K."/>
            <person name="Al-Bassam M.M."/>
            <person name="Zengler K."/>
        </authorList>
    </citation>
    <scope>NUCLEOTIDE SEQUENCE</scope>
</reference>
<comment type="caution">
    <text evidence="2">The sequence shown here is derived from an EMBL/GenBank/DDBJ whole genome shotgun (WGS) entry which is preliminary data.</text>
</comment>
<name>A0A0W8G631_9ZZZZ</name>
<dbReference type="EMBL" id="LNQE01000200">
    <property type="protein sequence ID" value="KUG28603.1"/>
    <property type="molecule type" value="Genomic_DNA"/>
</dbReference>
<proteinExistence type="predicted"/>
<dbReference type="AlphaFoldDB" id="A0A0W8G631"/>